<evidence type="ECO:0000313" key="11">
    <source>
        <dbReference type="EMBL" id="ACU85005.1"/>
    </source>
</evidence>
<dbReference type="EC" id="2.7.13.3" evidence="2"/>
<reference evidence="11 12" key="1">
    <citation type="journal article" date="2009" name="Stand. Genomic Sci.">
        <title>Complete genome sequence of Brachybacterium faecium type strain (Schefferle 6-10).</title>
        <authorList>
            <person name="Lapidus A."/>
            <person name="Pukall R."/>
            <person name="Labuttii K."/>
            <person name="Copeland A."/>
            <person name="Del Rio T.G."/>
            <person name="Nolan M."/>
            <person name="Chen F."/>
            <person name="Lucas S."/>
            <person name="Tice H."/>
            <person name="Cheng J.F."/>
            <person name="Bruce D."/>
            <person name="Goodwin L."/>
            <person name="Pitluck S."/>
            <person name="Rohde M."/>
            <person name="Goker M."/>
            <person name="Pati A."/>
            <person name="Ivanova N."/>
            <person name="Mavrommatis K."/>
            <person name="Chen A."/>
            <person name="Palaniappan K."/>
            <person name="D'haeseleer P."/>
            <person name="Chain P."/>
            <person name="Bristow J."/>
            <person name="Eisen J.A."/>
            <person name="Markowitz V."/>
            <person name="Hugenholtz P."/>
            <person name="Kyrpides N.C."/>
            <person name="Klenk H.P."/>
        </authorList>
    </citation>
    <scope>NUCLEOTIDE SEQUENCE [LARGE SCALE GENOMIC DNA]</scope>
    <source>
        <strain evidence="12">ATCC 43885 / DSM 4810 / JCM 11609 / LMG 19847 / NBRC 14762 / NCIMB 9860 / 6-10</strain>
    </source>
</reference>
<dbReference type="InterPro" id="IPR025828">
    <property type="entry name" value="Put_sensor_dom"/>
</dbReference>
<evidence type="ECO:0000256" key="6">
    <source>
        <dbReference type="ARBA" id="ARBA00022777"/>
    </source>
</evidence>
<dbReference type="STRING" id="446465.Bfae_11590"/>
<evidence type="ECO:0000256" key="8">
    <source>
        <dbReference type="ARBA" id="ARBA00023012"/>
    </source>
</evidence>
<dbReference type="AlphaFoldDB" id="C7MBP8"/>
<dbReference type="InterPro" id="IPR036890">
    <property type="entry name" value="HATPase_C_sf"/>
</dbReference>
<dbReference type="Pfam" id="PF02518">
    <property type="entry name" value="HATPase_c"/>
    <property type="match status" value="1"/>
</dbReference>
<organism evidence="11 12">
    <name type="scientific">Brachybacterium faecium (strain ATCC 43885 / DSM 4810 / JCM 11609 / LMG 19847 / NBRC 14762 / NCIMB 9860 / 6-10)</name>
    <dbReference type="NCBI Taxonomy" id="446465"/>
    <lineage>
        <taxon>Bacteria</taxon>
        <taxon>Bacillati</taxon>
        <taxon>Actinomycetota</taxon>
        <taxon>Actinomycetes</taxon>
        <taxon>Micrococcales</taxon>
        <taxon>Dermabacteraceae</taxon>
        <taxon>Brachybacterium</taxon>
    </lineage>
</organism>
<dbReference type="GO" id="GO:0046983">
    <property type="term" value="F:protein dimerization activity"/>
    <property type="evidence" value="ECO:0007669"/>
    <property type="project" value="InterPro"/>
</dbReference>
<dbReference type="OrthoDB" id="227596at2"/>
<dbReference type="PANTHER" id="PTHR24421:SF10">
    <property type="entry name" value="NITRATE_NITRITE SENSOR PROTEIN NARQ"/>
    <property type="match status" value="1"/>
</dbReference>
<evidence type="ECO:0000256" key="5">
    <source>
        <dbReference type="ARBA" id="ARBA00022741"/>
    </source>
</evidence>
<feature type="transmembrane region" description="Helical" evidence="9">
    <location>
        <begin position="228"/>
        <end position="247"/>
    </location>
</feature>
<dbReference type="GO" id="GO:0005524">
    <property type="term" value="F:ATP binding"/>
    <property type="evidence" value="ECO:0007669"/>
    <property type="project" value="UniProtKB-KW"/>
</dbReference>
<feature type="transmembrane region" description="Helical" evidence="9">
    <location>
        <begin position="156"/>
        <end position="178"/>
    </location>
</feature>
<dbReference type="Gene3D" id="1.20.5.1930">
    <property type="match status" value="1"/>
</dbReference>
<dbReference type="SMART" id="SM00387">
    <property type="entry name" value="HATPase_c"/>
    <property type="match status" value="1"/>
</dbReference>
<protein>
    <recommendedName>
        <fullName evidence="2">histidine kinase</fullName>
        <ecNumber evidence="2">2.7.13.3</ecNumber>
    </recommendedName>
</protein>
<evidence type="ECO:0000256" key="1">
    <source>
        <dbReference type="ARBA" id="ARBA00000085"/>
    </source>
</evidence>
<feature type="transmembrane region" description="Helical" evidence="9">
    <location>
        <begin position="300"/>
        <end position="320"/>
    </location>
</feature>
<dbReference type="CDD" id="cd16917">
    <property type="entry name" value="HATPase_UhpB-NarQ-NarX-like"/>
    <property type="match status" value="1"/>
</dbReference>
<evidence type="ECO:0000256" key="2">
    <source>
        <dbReference type="ARBA" id="ARBA00012438"/>
    </source>
</evidence>
<dbReference type="Pfam" id="PF13796">
    <property type="entry name" value="Sensor"/>
    <property type="match status" value="1"/>
</dbReference>
<keyword evidence="5" id="KW-0547">Nucleotide-binding</keyword>
<dbReference type="PATRIC" id="fig|446465.5.peg.1160"/>
<keyword evidence="4" id="KW-0808">Transferase</keyword>
<dbReference type="Proteomes" id="UP000001919">
    <property type="component" value="Chromosome"/>
</dbReference>
<dbReference type="KEGG" id="bfa:Bfae_11590"/>
<evidence type="ECO:0000313" key="12">
    <source>
        <dbReference type="Proteomes" id="UP000001919"/>
    </source>
</evidence>
<keyword evidence="9" id="KW-1133">Transmembrane helix</keyword>
<gene>
    <name evidence="11" type="ordered locus">Bfae_11590</name>
</gene>
<dbReference type="eggNOG" id="COG4585">
    <property type="taxonomic scope" value="Bacteria"/>
</dbReference>
<dbReference type="SUPFAM" id="SSF55874">
    <property type="entry name" value="ATPase domain of HSP90 chaperone/DNA topoisomerase II/histidine kinase"/>
    <property type="match status" value="1"/>
</dbReference>
<dbReference type="Pfam" id="PF07730">
    <property type="entry name" value="HisKA_3"/>
    <property type="match status" value="1"/>
</dbReference>
<feature type="transmembrane region" description="Helical" evidence="9">
    <location>
        <begin position="112"/>
        <end position="136"/>
    </location>
</feature>
<proteinExistence type="predicted"/>
<evidence type="ECO:0000259" key="10">
    <source>
        <dbReference type="SMART" id="SM00387"/>
    </source>
</evidence>
<dbReference type="Gene3D" id="3.30.565.10">
    <property type="entry name" value="Histidine kinase-like ATPase, C-terminal domain"/>
    <property type="match status" value="1"/>
</dbReference>
<evidence type="ECO:0000256" key="4">
    <source>
        <dbReference type="ARBA" id="ARBA00022679"/>
    </source>
</evidence>
<dbReference type="GO" id="GO:0016020">
    <property type="term" value="C:membrane"/>
    <property type="evidence" value="ECO:0007669"/>
    <property type="project" value="InterPro"/>
</dbReference>
<keyword evidence="9" id="KW-0812">Transmembrane</keyword>
<keyword evidence="9" id="KW-0472">Membrane</keyword>
<comment type="catalytic activity">
    <reaction evidence="1">
        <text>ATP + protein L-histidine = ADP + protein N-phospho-L-histidine.</text>
        <dbReference type="EC" id="2.7.13.3"/>
    </reaction>
</comment>
<keyword evidence="7" id="KW-0067">ATP-binding</keyword>
<keyword evidence="12" id="KW-1185">Reference proteome</keyword>
<feature type="transmembrane region" description="Helical" evidence="9">
    <location>
        <begin position="356"/>
        <end position="378"/>
    </location>
</feature>
<feature type="transmembrane region" description="Helical" evidence="9">
    <location>
        <begin position="327"/>
        <end position="344"/>
    </location>
</feature>
<evidence type="ECO:0000256" key="9">
    <source>
        <dbReference type="SAM" id="Phobius"/>
    </source>
</evidence>
<feature type="transmembrane region" description="Helical" evidence="9">
    <location>
        <begin position="277"/>
        <end position="294"/>
    </location>
</feature>
<evidence type="ECO:0000256" key="3">
    <source>
        <dbReference type="ARBA" id="ARBA00022553"/>
    </source>
</evidence>
<feature type="transmembrane region" description="Helical" evidence="9">
    <location>
        <begin position="43"/>
        <end position="65"/>
    </location>
</feature>
<keyword evidence="6 11" id="KW-0418">Kinase</keyword>
<dbReference type="EMBL" id="CP001643">
    <property type="protein sequence ID" value="ACU85005.1"/>
    <property type="molecule type" value="Genomic_DNA"/>
</dbReference>
<feature type="transmembrane region" description="Helical" evidence="9">
    <location>
        <begin position="17"/>
        <end position="37"/>
    </location>
</feature>
<name>C7MBP8_BRAFD</name>
<evidence type="ECO:0000256" key="7">
    <source>
        <dbReference type="ARBA" id="ARBA00022840"/>
    </source>
</evidence>
<sequence>MFLVPDRRSLRRLGPDLALVLTGLPLTLLAVLVLVPLTAVSAVFAILWIGVLLLPLALTLGSWFAGRDRGRLRRWGLEVSAPRYRPTGSGAAGLARRAADARRWLDLGFEGLIALPLRVLTASLTLAWALAALGGLTHWAWGRLLPPAVWEVPGQWALALVTGLVLLLSFPSGVHLLARIDAAVTASALGGAAPGSRMPGLDGAPGRGAPGPAASLPRLRESAWSRMTIAFLAFVLLVVGWPVITVVYEVHPAPAMLVTAAAGAAALLGARWPWAGLALSALAALATMLLTASGQAVAPWPWPVTALLAHCLSLAVLAIFHRWYWALSAWSAGATLTLAALLVTDPATMPDGTLRAVMTNGVVLVAISGGVVLLGLTVRQWLLARGQAEQAQTLSAEEMRRRLELEERGRIARELHDVVAHSMSVITVQAGTAPYRLTHLDAETASEFEDIAASARQALGEMRSLLTILRSDDSVAEVPMPGLAQIEELLVASRSAGATITAELETPEVPPTIGLTAYRVVQEGLSNALRHARGATISVHVAAVEGALEITVRNDAPPPAQGQPGPIPGAGLGLAGLRERVAALGGTVVSGASPGGGFALRARVPLVGPLPR</sequence>
<accession>C7MBP8</accession>
<feature type="domain" description="Histidine kinase/HSP90-like ATPase" evidence="10">
    <location>
        <begin position="512"/>
        <end position="608"/>
    </location>
</feature>
<dbReference type="HOGENOM" id="CLU_445970_0_0_11"/>
<dbReference type="PANTHER" id="PTHR24421">
    <property type="entry name" value="NITRATE/NITRITE SENSOR PROTEIN NARX-RELATED"/>
    <property type="match status" value="1"/>
</dbReference>
<keyword evidence="3" id="KW-0597">Phosphoprotein</keyword>
<dbReference type="GO" id="GO:0000155">
    <property type="term" value="F:phosphorelay sensor kinase activity"/>
    <property type="evidence" value="ECO:0007669"/>
    <property type="project" value="InterPro"/>
</dbReference>
<dbReference type="InterPro" id="IPR003594">
    <property type="entry name" value="HATPase_dom"/>
</dbReference>
<keyword evidence="8" id="KW-0902">Two-component regulatory system</keyword>
<dbReference type="InterPro" id="IPR011712">
    <property type="entry name" value="Sig_transdc_His_kin_sub3_dim/P"/>
</dbReference>
<dbReference type="InterPro" id="IPR050482">
    <property type="entry name" value="Sensor_HK_TwoCompSys"/>
</dbReference>